<dbReference type="PROSITE" id="PS51257">
    <property type="entry name" value="PROKAR_LIPOPROTEIN"/>
    <property type="match status" value="1"/>
</dbReference>
<reference evidence="4 5" key="1">
    <citation type="submission" date="2015-09" db="EMBL/GenBank/DDBJ databases">
        <title>Sorangium comparison.</title>
        <authorList>
            <person name="Zaburannyi N."/>
            <person name="Bunk B."/>
            <person name="Overmann J."/>
            <person name="Mueller R."/>
        </authorList>
    </citation>
    <scope>NUCLEOTIDE SEQUENCE [LARGE SCALE GENOMIC DNA]</scope>
    <source>
        <strain evidence="4 5">So ceGT47</strain>
    </source>
</reference>
<feature type="domain" description="SMB" evidence="3">
    <location>
        <begin position="156"/>
        <end position="192"/>
    </location>
</feature>
<evidence type="ECO:0000256" key="1">
    <source>
        <dbReference type="ARBA" id="ARBA00023157"/>
    </source>
</evidence>
<dbReference type="Proteomes" id="UP000295781">
    <property type="component" value="Chromosome"/>
</dbReference>
<evidence type="ECO:0000256" key="2">
    <source>
        <dbReference type="SAM" id="SignalP"/>
    </source>
</evidence>
<name>A0A4P2Q276_SORCE</name>
<proteinExistence type="predicted"/>
<evidence type="ECO:0000259" key="3">
    <source>
        <dbReference type="PROSITE" id="PS50958"/>
    </source>
</evidence>
<organism evidence="4 5">
    <name type="scientific">Sorangium cellulosum</name>
    <name type="common">Polyangium cellulosum</name>
    <dbReference type="NCBI Taxonomy" id="56"/>
    <lineage>
        <taxon>Bacteria</taxon>
        <taxon>Pseudomonadati</taxon>
        <taxon>Myxococcota</taxon>
        <taxon>Polyangia</taxon>
        <taxon>Polyangiales</taxon>
        <taxon>Polyangiaceae</taxon>
        <taxon>Sorangium</taxon>
    </lineage>
</organism>
<dbReference type="SUPFAM" id="SSF90188">
    <property type="entry name" value="Somatomedin B domain"/>
    <property type="match status" value="1"/>
</dbReference>
<evidence type="ECO:0000313" key="4">
    <source>
        <dbReference type="EMBL" id="AUX23395.1"/>
    </source>
</evidence>
<dbReference type="PROSITE" id="PS50958">
    <property type="entry name" value="SMB_2"/>
    <property type="match status" value="1"/>
</dbReference>
<feature type="signal peptide" evidence="2">
    <location>
        <begin position="1"/>
        <end position="24"/>
    </location>
</feature>
<dbReference type="InterPro" id="IPR001212">
    <property type="entry name" value="Somatomedin_B_dom"/>
</dbReference>
<keyword evidence="1" id="KW-1015">Disulfide bond</keyword>
<dbReference type="RefSeq" id="WP_129348534.1">
    <property type="nucleotide sequence ID" value="NZ_CP012670.1"/>
</dbReference>
<accession>A0A4P2Q276</accession>
<feature type="chain" id="PRO_5020797712" description="SMB domain-containing protein" evidence="2">
    <location>
        <begin position="25"/>
        <end position="192"/>
    </location>
</feature>
<protein>
    <recommendedName>
        <fullName evidence="3">SMB domain-containing protein</fullName>
    </recommendedName>
</protein>
<dbReference type="PROSITE" id="PS00524">
    <property type="entry name" value="SMB_1"/>
    <property type="match status" value="1"/>
</dbReference>
<dbReference type="InterPro" id="IPR036024">
    <property type="entry name" value="Somatomedin_B-like_dom_sf"/>
</dbReference>
<dbReference type="AlphaFoldDB" id="A0A4P2Q276"/>
<evidence type="ECO:0000313" key="5">
    <source>
        <dbReference type="Proteomes" id="UP000295781"/>
    </source>
</evidence>
<keyword evidence="2" id="KW-0732">Signal</keyword>
<dbReference type="Gene3D" id="4.10.410.20">
    <property type="match status" value="1"/>
</dbReference>
<dbReference type="EMBL" id="CP012670">
    <property type="protein sequence ID" value="AUX23395.1"/>
    <property type="molecule type" value="Genomic_DNA"/>
</dbReference>
<dbReference type="Pfam" id="PF01033">
    <property type="entry name" value="Somatomedin_B"/>
    <property type="match status" value="1"/>
</dbReference>
<sequence>MNHRMLTNVAVLLSSCVAFTVLGAAGCYAPAVEEDAESAERGAEIDDLAEDAGEEEAGEASEDVGEAQEALLACAPTWHHGGNLWEQTYDKVMGCACGDGYIKSSYKVWNSGHGNCWALGWASSDPKDCRVNVRIKDSGGFFYGDCHLEVQSKLDPAASCVNRCGQRAPDGCYCDADCSRFGDCCPNYDAAC</sequence>
<gene>
    <name evidence="4" type="ORF">SOCEGT47_039200</name>
</gene>
<dbReference type="OrthoDB" id="9790784at2"/>